<comment type="caution">
    <text evidence="3">The sequence shown here is derived from an EMBL/GenBank/DDBJ whole genome shotgun (WGS) entry which is preliminary data.</text>
</comment>
<feature type="region of interest" description="Disordered" evidence="1">
    <location>
        <begin position="139"/>
        <end position="204"/>
    </location>
</feature>
<protein>
    <recommendedName>
        <fullName evidence="2">Integrase zinc-binding domain-containing protein</fullName>
    </recommendedName>
</protein>
<name>A0AAV5GVJ6_9BASI</name>
<evidence type="ECO:0000313" key="4">
    <source>
        <dbReference type="Proteomes" id="UP001342314"/>
    </source>
</evidence>
<dbReference type="EMBL" id="BQKY01000015">
    <property type="protein sequence ID" value="GJN93970.1"/>
    <property type="molecule type" value="Genomic_DNA"/>
</dbReference>
<dbReference type="InterPro" id="IPR041588">
    <property type="entry name" value="Integrase_H2C2"/>
</dbReference>
<dbReference type="Pfam" id="PF17921">
    <property type="entry name" value="Integrase_H2C2"/>
    <property type="match status" value="1"/>
</dbReference>
<dbReference type="Proteomes" id="UP001342314">
    <property type="component" value="Unassembled WGS sequence"/>
</dbReference>
<feature type="domain" description="Integrase zinc-binding" evidence="2">
    <location>
        <begin position="75"/>
        <end position="121"/>
    </location>
</feature>
<feature type="region of interest" description="Disordered" evidence="1">
    <location>
        <begin position="382"/>
        <end position="458"/>
    </location>
</feature>
<feature type="compositionally biased region" description="Low complexity" evidence="1">
    <location>
        <begin position="412"/>
        <end position="427"/>
    </location>
</feature>
<accession>A0AAV5GVJ6</accession>
<gene>
    <name evidence="3" type="ORF">Rhopal_007032-T1</name>
</gene>
<reference evidence="3 4" key="1">
    <citation type="submission" date="2021-12" db="EMBL/GenBank/DDBJ databases">
        <title>High titer production of polyol ester of fatty acids by Rhodotorula paludigena BS15 towards product separation-free biomass refinery.</title>
        <authorList>
            <person name="Mano J."/>
            <person name="Ono H."/>
            <person name="Tanaka T."/>
            <person name="Naito K."/>
            <person name="Sushida H."/>
            <person name="Ike M."/>
            <person name="Tokuyasu K."/>
            <person name="Kitaoka M."/>
        </authorList>
    </citation>
    <scope>NUCLEOTIDE SEQUENCE [LARGE SCALE GENOMIC DNA]</scope>
    <source>
        <strain evidence="3 4">BS15</strain>
    </source>
</reference>
<keyword evidence="4" id="KW-1185">Reference proteome</keyword>
<evidence type="ECO:0000259" key="2">
    <source>
        <dbReference type="Pfam" id="PF17921"/>
    </source>
</evidence>
<feature type="compositionally biased region" description="Polar residues" evidence="1">
    <location>
        <begin position="440"/>
        <end position="449"/>
    </location>
</feature>
<sequence>MDAYLDTLHYTKKEKSVCTPQRYSLTMSILRNPGSTRFGTAQDRHWTKKHFTLDDSSDPPCILRDGRRIATKGQIYDIISEAHVGLGHMGRDKTFAKIKETWSWLPKELVIAYLKLCPTCESERLGQIYVPREKWQGRITLSDDGEDEGAIPTRMPMPASPVPSTPSSRSSRAGPGCEHSQKRSWRRQKGSSSRSRSTNELGAPLQMGDAIVLRSPSQYFVPGPVSSTSGASDTGSPSRSIVFVPPEPHYAPPASSPHRAVEHGGRVPAFLANILATPASDDLSSAFSFPSPVFESGFEPSFGEARSVNSRQPSGMTTPVRFESYLDPGPLAFSPSALAGRPGHVDVDWHLVDADGIATSSELSNEDMADRRQQFACLPTTPARRRLSFGKPPQARREVSSSASSGRAQFEAAAQALASLATSSLSPAEREQPHLPPLQLASSTEQPAQASHPHFPHF</sequence>
<evidence type="ECO:0000256" key="1">
    <source>
        <dbReference type="SAM" id="MobiDB-lite"/>
    </source>
</evidence>
<proteinExistence type="predicted"/>
<feature type="compositionally biased region" description="Low complexity" evidence="1">
    <location>
        <begin position="165"/>
        <end position="176"/>
    </location>
</feature>
<organism evidence="3 4">
    <name type="scientific">Rhodotorula paludigena</name>
    <dbReference type="NCBI Taxonomy" id="86838"/>
    <lineage>
        <taxon>Eukaryota</taxon>
        <taxon>Fungi</taxon>
        <taxon>Dikarya</taxon>
        <taxon>Basidiomycota</taxon>
        <taxon>Pucciniomycotina</taxon>
        <taxon>Microbotryomycetes</taxon>
        <taxon>Sporidiobolales</taxon>
        <taxon>Sporidiobolaceae</taxon>
        <taxon>Rhodotorula</taxon>
    </lineage>
</organism>
<evidence type="ECO:0000313" key="3">
    <source>
        <dbReference type="EMBL" id="GJN93970.1"/>
    </source>
</evidence>
<dbReference type="AlphaFoldDB" id="A0AAV5GVJ6"/>